<reference evidence="9 10" key="1">
    <citation type="submission" date="2014-11" db="EMBL/GenBank/DDBJ databases">
        <authorList>
            <person name="Zhu J."/>
            <person name="Qi W."/>
            <person name="Song R."/>
        </authorList>
    </citation>
    <scope>NUCLEOTIDE SEQUENCE [LARGE SCALE GENOMIC DNA]</scope>
</reference>
<dbReference type="Gene3D" id="3.10.200.10">
    <property type="entry name" value="Alpha carbonic anhydrase"/>
    <property type="match status" value="1"/>
</dbReference>
<keyword evidence="5" id="KW-0456">Lyase</keyword>
<keyword evidence="4" id="KW-0862">Zinc</keyword>
<evidence type="ECO:0000256" key="3">
    <source>
        <dbReference type="ARBA" id="ARBA00022723"/>
    </source>
</evidence>
<dbReference type="InterPro" id="IPR036398">
    <property type="entry name" value="CA_dom_sf"/>
</dbReference>
<proteinExistence type="inferred from homology"/>
<dbReference type="Pfam" id="PF00194">
    <property type="entry name" value="Carb_anhydrase"/>
    <property type="match status" value="1"/>
</dbReference>
<gene>
    <name evidence="9" type="ORF">Vbra_6952</name>
</gene>
<name>A0A0G4ECT0_VITBC</name>
<dbReference type="PhylomeDB" id="A0A0G4ECT0"/>
<dbReference type="InterPro" id="IPR001148">
    <property type="entry name" value="CA_dom"/>
</dbReference>
<comment type="similarity">
    <text evidence="1">Belongs to the alpha-carbonic anhydrase family.</text>
</comment>
<evidence type="ECO:0000256" key="7">
    <source>
        <dbReference type="SAM" id="SignalP"/>
    </source>
</evidence>
<dbReference type="InterPro" id="IPR023561">
    <property type="entry name" value="Carbonic_anhydrase_a-class"/>
</dbReference>
<dbReference type="PANTHER" id="PTHR18952">
    <property type="entry name" value="CARBONIC ANHYDRASE"/>
    <property type="match status" value="1"/>
</dbReference>
<organism evidence="9 10">
    <name type="scientific">Vitrella brassicaformis (strain CCMP3155)</name>
    <dbReference type="NCBI Taxonomy" id="1169540"/>
    <lineage>
        <taxon>Eukaryota</taxon>
        <taxon>Sar</taxon>
        <taxon>Alveolata</taxon>
        <taxon>Colpodellida</taxon>
        <taxon>Vitrellaceae</taxon>
        <taxon>Vitrella</taxon>
    </lineage>
</organism>
<dbReference type="GO" id="GO:0008270">
    <property type="term" value="F:zinc ion binding"/>
    <property type="evidence" value="ECO:0007669"/>
    <property type="project" value="InterPro"/>
</dbReference>
<evidence type="ECO:0000259" key="8">
    <source>
        <dbReference type="PROSITE" id="PS51144"/>
    </source>
</evidence>
<protein>
    <recommendedName>
        <fullName evidence="2">carbonic anhydrase</fullName>
        <ecNumber evidence="2">4.2.1.1</ecNumber>
    </recommendedName>
</protein>
<dbReference type="PROSITE" id="PS51144">
    <property type="entry name" value="ALPHA_CA_2"/>
    <property type="match status" value="1"/>
</dbReference>
<evidence type="ECO:0000256" key="5">
    <source>
        <dbReference type="ARBA" id="ARBA00023239"/>
    </source>
</evidence>
<evidence type="ECO:0000256" key="6">
    <source>
        <dbReference type="ARBA" id="ARBA00048348"/>
    </source>
</evidence>
<feature type="chain" id="PRO_5005186971" description="carbonic anhydrase" evidence="7">
    <location>
        <begin position="28"/>
        <end position="377"/>
    </location>
</feature>
<comment type="catalytic activity">
    <reaction evidence="6">
        <text>hydrogencarbonate + H(+) = CO2 + H2O</text>
        <dbReference type="Rhea" id="RHEA:10748"/>
        <dbReference type="ChEBI" id="CHEBI:15377"/>
        <dbReference type="ChEBI" id="CHEBI:15378"/>
        <dbReference type="ChEBI" id="CHEBI:16526"/>
        <dbReference type="ChEBI" id="CHEBI:17544"/>
        <dbReference type="EC" id="4.2.1.1"/>
    </reaction>
</comment>
<evidence type="ECO:0000256" key="4">
    <source>
        <dbReference type="ARBA" id="ARBA00022833"/>
    </source>
</evidence>
<evidence type="ECO:0000313" key="9">
    <source>
        <dbReference type="EMBL" id="CEL93117.1"/>
    </source>
</evidence>
<dbReference type="VEuPathDB" id="CryptoDB:Vbra_6952"/>
<accession>A0A0G4ECT0</accession>
<dbReference type="SMART" id="SM01057">
    <property type="entry name" value="Carb_anhydrase"/>
    <property type="match status" value="1"/>
</dbReference>
<dbReference type="STRING" id="1169540.A0A0G4ECT0"/>
<dbReference type="CDD" id="cd03124">
    <property type="entry name" value="alpha_CA_prokaryotic_like"/>
    <property type="match status" value="1"/>
</dbReference>
<dbReference type="OrthoDB" id="5986706at2759"/>
<keyword evidence="3" id="KW-0479">Metal-binding</keyword>
<dbReference type="AlphaFoldDB" id="A0A0G4ECT0"/>
<keyword evidence="10" id="KW-1185">Reference proteome</keyword>
<dbReference type="InterPro" id="IPR041891">
    <property type="entry name" value="Alpha_CA_prokaryot-like"/>
</dbReference>
<dbReference type="PANTHER" id="PTHR18952:SF265">
    <property type="entry name" value="CARBONIC ANHYDRASE"/>
    <property type="match status" value="1"/>
</dbReference>
<dbReference type="EC" id="4.2.1.1" evidence="2"/>
<feature type="domain" description="Alpha-carbonic anhydrase" evidence="8">
    <location>
        <begin position="26"/>
        <end position="274"/>
    </location>
</feature>
<evidence type="ECO:0000256" key="1">
    <source>
        <dbReference type="ARBA" id="ARBA00010718"/>
    </source>
</evidence>
<evidence type="ECO:0000313" key="10">
    <source>
        <dbReference type="Proteomes" id="UP000041254"/>
    </source>
</evidence>
<dbReference type="SUPFAM" id="SSF51069">
    <property type="entry name" value="Carbonic anhydrase"/>
    <property type="match status" value="1"/>
</dbReference>
<feature type="signal peptide" evidence="7">
    <location>
        <begin position="1"/>
        <end position="27"/>
    </location>
</feature>
<dbReference type="Proteomes" id="UP000041254">
    <property type="component" value="Unassembled WGS sequence"/>
</dbReference>
<sequence>MTIRHSTCLLILGVGTLLLLAVRGEVAFDFEQNGADWFTLDDIPNNQCGATLRSSPIDIRKDEVKKGASVVSFFYPPLEEEITIFWNDIFVDGELRDPDGTEDFGYLQYQSKKFVAVSFHFHSRSEHTFDGKQFPLEMHIVHVRTDNDQTLPEFAVLGFLFAEGPKTNTFLRSLENPDGRPRIPSVDAPDVMYTVDADLSELGQFAADSKIFHYPGSLTTPPCTQAVNWFVVAEPLLAKEEQLDLWVNANLNGNSFRLTQNPEVIDGQTTQRNELVDRFGVLKINADFVPSLLPVEAGVVPDSPVFPDEMRDAVMMALARAEKRASLFGHLQTAERERHGPAEGESDMWLSDILNSLKAKLDQRHTQVMGGSPYGLN</sequence>
<evidence type="ECO:0000256" key="2">
    <source>
        <dbReference type="ARBA" id="ARBA00012925"/>
    </source>
</evidence>
<keyword evidence="7" id="KW-0732">Signal</keyword>
<dbReference type="GO" id="GO:0004089">
    <property type="term" value="F:carbonate dehydratase activity"/>
    <property type="evidence" value="ECO:0007669"/>
    <property type="project" value="UniProtKB-EC"/>
</dbReference>
<dbReference type="InParanoid" id="A0A0G4ECT0"/>
<dbReference type="EMBL" id="CDMY01000138">
    <property type="protein sequence ID" value="CEL93117.1"/>
    <property type="molecule type" value="Genomic_DNA"/>
</dbReference>